<dbReference type="SUPFAM" id="SSF111331">
    <property type="entry name" value="NAD kinase/diacylglycerol kinase-like"/>
    <property type="match status" value="1"/>
</dbReference>
<dbReference type="InterPro" id="IPR001206">
    <property type="entry name" value="Diacylglycerol_kinase_cat_dom"/>
</dbReference>
<dbReference type="Gene3D" id="2.60.200.40">
    <property type="match status" value="1"/>
</dbReference>
<dbReference type="Pfam" id="PF00781">
    <property type="entry name" value="DAGK_cat"/>
    <property type="match status" value="1"/>
</dbReference>
<dbReference type="GO" id="GO:0016301">
    <property type="term" value="F:kinase activity"/>
    <property type="evidence" value="ECO:0007669"/>
    <property type="project" value="InterPro"/>
</dbReference>
<proteinExistence type="predicted"/>
<gene>
    <name evidence="2" type="ORF">LO80_06835</name>
</gene>
<dbReference type="eggNOG" id="COG1597">
    <property type="taxonomic scope" value="Bacteria"/>
</dbReference>
<dbReference type="Gene3D" id="3.40.50.10330">
    <property type="entry name" value="Probable inorganic polyphosphate/atp-NAD kinase, domain 1"/>
    <property type="match status" value="1"/>
</dbReference>
<protein>
    <recommendedName>
        <fullName evidence="1">DAGKc domain-containing protein</fullName>
    </recommendedName>
</protein>
<evidence type="ECO:0000259" key="1">
    <source>
        <dbReference type="PROSITE" id="PS50146"/>
    </source>
</evidence>
<organism evidence="2 3">
    <name type="scientific">Candidatus Francisella endociliophora</name>
    <dbReference type="NCBI Taxonomy" id="653937"/>
    <lineage>
        <taxon>Bacteria</taxon>
        <taxon>Pseudomonadati</taxon>
        <taxon>Pseudomonadota</taxon>
        <taxon>Gammaproteobacteria</taxon>
        <taxon>Thiotrichales</taxon>
        <taxon>Francisellaceae</taxon>
        <taxon>Francisella</taxon>
    </lineage>
</organism>
<dbReference type="HOGENOM" id="CLU_045532_5_1_6"/>
<dbReference type="STRING" id="1547445.LO80_06835"/>
<dbReference type="RefSeq" id="WP_040009866.1">
    <property type="nucleotide sequence ID" value="NZ_CP009574.1"/>
</dbReference>
<name>A0A097EQ85_9GAMM</name>
<dbReference type="InterPro" id="IPR016064">
    <property type="entry name" value="NAD/diacylglycerol_kinase_sf"/>
</dbReference>
<keyword evidence="3" id="KW-1185">Reference proteome</keyword>
<reference evidence="2 3" key="1">
    <citation type="submission" date="2014-10" db="EMBL/GenBank/DDBJ databases">
        <title>Whole genome sequence of Francisella endociliophora strain FSC1006, isolated from a laboratory culture of the marine ciliate Euplotes raikovi.</title>
        <authorList>
            <person name="Granberg M."/>
            <person name="Backman S."/>
            <person name="Lundmark E."/>
            <person name="Nilsson E."/>
            <person name="Karlsson E."/>
            <person name="Thelaus J."/>
            <person name="Ohrman C."/>
            <person name="Larkeryd A."/>
            <person name="Stenberg P."/>
        </authorList>
    </citation>
    <scope>NUCLEOTIDE SEQUENCE [LARGE SCALE GENOMIC DNA]</scope>
    <source>
        <strain evidence="2 3">FSC1006</strain>
    </source>
</reference>
<dbReference type="Proteomes" id="UP000029672">
    <property type="component" value="Chromosome"/>
</dbReference>
<evidence type="ECO:0000313" key="3">
    <source>
        <dbReference type="Proteomes" id="UP000029672"/>
    </source>
</evidence>
<accession>A0A097EQ85</accession>
<dbReference type="PROSITE" id="PS50146">
    <property type="entry name" value="DAGK"/>
    <property type="match status" value="1"/>
</dbReference>
<dbReference type="KEGG" id="frf:LO80_06835"/>
<dbReference type="AlphaFoldDB" id="A0A097EQ85"/>
<sequence>MSDSKIALVINISCKNYENNKEDLEMLANLVAYKTFPVEGKELPSTINKLSDYNIIVVAGGDGTIHTAVQNISDSQILGVFPGGTLNHFAKDAKLPLSYKDLAESLNKQQTKEVDLISVNGQKVINNLSLGFYPGLVKRREFWENKLNKFIAYMPAFIQQLIKHSDEKINISYEDHRIENRFHSLLISNNCYSVDFPSLFQRESLEQGKIGVYYLKSKTNKNDDPTWKIDSTTKLKINNDKKYLDVAIDGETTKLKTPLNIELLPKKLKVIC</sequence>
<feature type="domain" description="DAGKc" evidence="1">
    <location>
        <begin position="1"/>
        <end position="123"/>
    </location>
</feature>
<dbReference type="InterPro" id="IPR017438">
    <property type="entry name" value="ATP-NAD_kinase_N"/>
</dbReference>
<evidence type="ECO:0000313" key="2">
    <source>
        <dbReference type="EMBL" id="AIT09706.1"/>
    </source>
</evidence>
<dbReference type="OrthoDB" id="142078at2"/>
<dbReference type="EMBL" id="CP009574">
    <property type="protein sequence ID" value="AIT09706.1"/>
    <property type="molecule type" value="Genomic_DNA"/>
</dbReference>